<organism evidence="1 2">
    <name type="scientific">Portunus trituberculatus</name>
    <name type="common">Swimming crab</name>
    <name type="synonym">Neptunus trituberculatus</name>
    <dbReference type="NCBI Taxonomy" id="210409"/>
    <lineage>
        <taxon>Eukaryota</taxon>
        <taxon>Metazoa</taxon>
        <taxon>Ecdysozoa</taxon>
        <taxon>Arthropoda</taxon>
        <taxon>Crustacea</taxon>
        <taxon>Multicrustacea</taxon>
        <taxon>Malacostraca</taxon>
        <taxon>Eumalacostraca</taxon>
        <taxon>Eucarida</taxon>
        <taxon>Decapoda</taxon>
        <taxon>Pleocyemata</taxon>
        <taxon>Brachyura</taxon>
        <taxon>Eubrachyura</taxon>
        <taxon>Portunoidea</taxon>
        <taxon>Portunidae</taxon>
        <taxon>Portuninae</taxon>
        <taxon>Portunus</taxon>
    </lineage>
</organism>
<dbReference type="Proteomes" id="UP000324222">
    <property type="component" value="Unassembled WGS sequence"/>
</dbReference>
<dbReference type="EMBL" id="VSRR010000626">
    <property type="protein sequence ID" value="MPC17856.1"/>
    <property type="molecule type" value="Genomic_DNA"/>
</dbReference>
<gene>
    <name evidence="1" type="ORF">E2C01_010723</name>
</gene>
<proteinExistence type="predicted"/>
<evidence type="ECO:0000313" key="2">
    <source>
        <dbReference type="Proteomes" id="UP000324222"/>
    </source>
</evidence>
<name>A0A5B7D9N5_PORTR</name>
<protein>
    <submittedName>
        <fullName evidence="1">Uncharacterized protein</fullName>
    </submittedName>
</protein>
<evidence type="ECO:0000313" key="1">
    <source>
        <dbReference type="EMBL" id="MPC17856.1"/>
    </source>
</evidence>
<sequence>MQRPEGPELPRETTGITRWLVTVAPRATKSPRWDLKADVWAGRGGAGRDWEGPSVTKLTHSSPSLAVISPASSQSATSKARCSSSHGAVEASCSDSWGTPPSLYPHIIAHSGAWDSSGYLPPYLPHCLTASLPYQPLWYELCRPDPCRSAPLSAPGPSALSIPANDMIAANPYGASTPDPLSFLTNGGGSRLSPPL</sequence>
<comment type="caution">
    <text evidence="1">The sequence shown here is derived from an EMBL/GenBank/DDBJ whole genome shotgun (WGS) entry which is preliminary data.</text>
</comment>
<dbReference type="AlphaFoldDB" id="A0A5B7D9N5"/>
<reference evidence="1 2" key="1">
    <citation type="submission" date="2019-05" db="EMBL/GenBank/DDBJ databases">
        <title>Another draft genome of Portunus trituberculatus and its Hox gene families provides insights of decapod evolution.</title>
        <authorList>
            <person name="Jeong J.-H."/>
            <person name="Song I."/>
            <person name="Kim S."/>
            <person name="Choi T."/>
            <person name="Kim D."/>
            <person name="Ryu S."/>
            <person name="Kim W."/>
        </authorList>
    </citation>
    <scope>NUCLEOTIDE SEQUENCE [LARGE SCALE GENOMIC DNA]</scope>
    <source>
        <tissue evidence="1">Muscle</tissue>
    </source>
</reference>
<accession>A0A5B7D9N5</accession>
<keyword evidence="2" id="KW-1185">Reference proteome</keyword>